<organism evidence="2 3">
    <name type="scientific">Microbotryum intermedium</name>
    <dbReference type="NCBI Taxonomy" id="269621"/>
    <lineage>
        <taxon>Eukaryota</taxon>
        <taxon>Fungi</taxon>
        <taxon>Dikarya</taxon>
        <taxon>Basidiomycota</taxon>
        <taxon>Pucciniomycotina</taxon>
        <taxon>Microbotryomycetes</taxon>
        <taxon>Microbotryales</taxon>
        <taxon>Microbotryaceae</taxon>
        <taxon>Microbotryum</taxon>
    </lineage>
</organism>
<dbReference type="Gene3D" id="3.40.50.1820">
    <property type="entry name" value="alpha/beta hydrolase"/>
    <property type="match status" value="1"/>
</dbReference>
<dbReference type="InterPro" id="IPR050266">
    <property type="entry name" value="AB_hydrolase_sf"/>
</dbReference>
<dbReference type="Proteomes" id="UP000198372">
    <property type="component" value="Unassembled WGS sequence"/>
</dbReference>
<dbReference type="Pfam" id="PF00561">
    <property type="entry name" value="Abhydrolase_1"/>
    <property type="match status" value="1"/>
</dbReference>
<gene>
    <name evidence="2" type="ORF">BQ2448_4259</name>
</gene>
<dbReference type="GO" id="GO:0016020">
    <property type="term" value="C:membrane"/>
    <property type="evidence" value="ECO:0007669"/>
    <property type="project" value="TreeGrafter"/>
</dbReference>
<evidence type="ECO:0000259" key="1">
    <source>
        <dbReference type="Pfam" id="PF00561"/>
    </source>
</evidence>
<dbReference type="PANTHER" id="PTHR43798:SF33">
    <property type="entry name" value="HYDROLASE, PUTATIVE (AFU_ORTHOLOGUE AFUA_2G14860)-RELATED"/>
    <property type="match status" value="1"/>
</dbReference>
<protein>
    <submittedName>
        <fullName evidence="2">BQ2448_4259 protein</fullName>
    </submittedName>
</protein>
<dbReference type="AlphaFoldDB" id="A0A238FFY2"/>
<dbReference type="PANTHER" id="PTHR43798">
    <property type="entry name" value="MONOACYLGLYCEROL LIPASE"/>
    <property type="match status" value="1"/>
</dbReference>
<evidence type="ECO:0000313" key="3">
    <source>
        <dbReference type="Proteomes" id="UP000198372"/>
    </source>
</evidence>
<sequence>MTEKSVTLSFDISKRDPSFTSSTKDYTVSYTHHHPTVKSTKGNELPFLVLLHHFNASRKYWQPQIKNPLLAPYHKIAVDAPGFAKSRTSPAGSPWSFDLAAEAVLHILDSLSQELGRDVKAVSYGDSMGGAHTGLRLGMRDHERVTKEGKERRIVGVVIVGTCAEEESEDFVIDYTQDAEDFATKFRATTSPEQVAQLIDEFATNMGKAGYTESKETLFAVAREQGTKVIADALKATLVNDDGVLEGKQAGETMKMNYRCLNHRRGLIGRLASRPRPLGKTNVLVVHGTDDNAYPFERDYHGRTCSAIGTANSELLVIQDGPHFATASHWETLDKDVIEWIERKCT</sequence>
<reference evidence="3" key="1">
    <citation type="submission" date="2016-09" db="EMBL/GenBank/DDBJ databases">
        <authorList>
            <person name="Jeantristanb JTB J.-T."/>
            <person name="Ricardo R."/>
        </authorList>
    </citation>
    <scope>NUCLEOTIDE SEQUENCE [LARGE SCALE GENOMIC DNA]</scope>
</reference>
<dbReference type="EMBL" id="FMSP01000009">
    <property type="protein sequence ID" value="SCV72722.1"/>
    <property type="molecule type" value="Genomic_DNA"/>
</dbReference>
<feature type="domain" description="AB hydrolase-1" evidence="1">
    <location>
        <begin position="47"/>
        <end position="325"/>
    </location>
</feature>
<dbReference type="InterPro" id="IPR000073">
    <property type="entry name" value="AB_hydrolase_1"/>
</dbReference>
<dbReference type="OrthoDB" id="19657at2759"/>
<name>A0A238FFY2_9BASI</name>
<dbReference type="SUPFAM" id="SSF53474">
    <property type="entry name" value="alpha/beta-Hydrolases"/>
    <property type="match status" value="1"/>
</dbReference>
<accession>A0A238FFY2</accession>
<keyword evidence="3" id="KW-1185">Reference proteome</keyword>
<evidence type="ECO:0000313" key="2">
    <source>
        <dbReference type="EMBL" id="SCV72722.1"/>
    </source>
</evidence>
<dbReference type="InterPro" id="IPR029058">
    <property type="entry name" value="AB_hydrolase_fold"/>
</dbReference>
<proteinExistence type="predicted"/>